<sequence>MISIIDDDESVRVGLDYLVKALGYIPYTFESAEAFLQSLQLPATHCVISDVRMPAMSGLELQSHLRSAGNEVPFIFITAAPEEDAHRQAVRQGAICFLTKPFDENALIQCLNAALGDQSK</sequence>
<dbReference type="PROSITE" id="PS50110">
    <property type="entry name" value="RESPONSE_REGULATORY"/>
    <property type="match status" value="1"/>
</dbReference>
<dbReference type="PANTHER" id="PTHR44591">
    <property type="entry name" value="STRESS RESPONSE REGULATOR PROTEIN 1"/>
    <property type="match status" value="1"/>
</dbReference>
<dbReference type="InterPro" id="IPR050595">
    <property type="entry name" value="Bact_response_regulator"/>
</dbReference>
<dbReference type="InterPro" id="IPR001789">
    <property type="entry name" value="Sig_transdc_resp-reg_receiver"/>
</dbReference>
<dbReference type="PANTHER" id="PTHR44591:SF25">
    <property type="entry name" value="CHEMOTAXIS TWO-COMPONENT RESPONSE REGULATOR"/>
    <property type="match status" value="1"/>
</dbReference>
<gene>
    <name evidence="4" type="ORF">FNJ47_05200</name>
</gene>
<evidence type="ECO:0000313" key="5">
    <source>
        <dbReference type="Proteomes" id="UP000468531"/>
    </source>
</evidence>
<dbReference type="InterPro" id="IPR011006">
    <property type="entry name" value="CheY-like_superfamily"/>
</dbReference>
<evidence type="ECO:0000313" key="4">
    <source>
        <dbReference type="EMBL" id="NEU95242.1"/>
    </source>
</evidence>
<keyword evidence="5" id="KW-1185">Reference proteome</keyword>
<feature type="modified residue" description="4-aspartylphosphate" evidence="2">
    <location>
        <position position="50"/>
    </location>
</feature>
<dbReference type="AlphaFoldDB" id="A0A6P1BCM3"/>
<evidence type="ECO:0000256" key="1">
    <source>
        <dbReference type="ARBA" id="ARBA00022553"/>
    </source>
</evidence>
<dbReference type="Proteomes" id="UP000468531">
    <property type="component" value="Unassembled WGS sequence"/>
</dbReference>
<dbReference type="SMART" id="SM00448">
    <property type="entry name" value="REC"/>
    <property type="match status" value="1"/>
</dbReference>
<dbReference type="Gene3D" id="3.40.50.2300">
    <property type="match status" value="1"/>
</dbReference>
<reference evidence="4 5" key="1">
    <citation type="journal article" date="2020" name="Arch. Microbiol.">
        <title>Bradyrhizobium uaiense sp. nov., a new highly efficient cowpea symbiont.</title>
        <authorList>
            <person name="Cabral Michel D."/>
            <person name="Azarias Guimaraes A."/>
            <person name="Martins da Costa E."/>
            <person name="Soares de Carvalho T."/>
            <person name="Balsanelli E."/>
            <person name="Willems A."/>
            <person name="Maltempi de Souza E."/>
            <person name="de Souza Moreira F.M."/>
        </authorList>
    </citation>
    <scope>NUCLEOTIDE SEQUENCE [LARGE SCALE GENOMIC DNA]</scope>
    <source>
        <strain evidence="4 5">UFLA 03-164</strain>
    </source>
</reference>
<comment type="caution">
    <text evidence="4">The sequence shown here is derived from an EMBL/GenBank/DDBJ whole genome shotgun (WGS) entry which is preliminary data.</text>
</comment>
<evidence type="ECO:0000259" key="3">
    <source>
        <dbReference type="PROSITE" id="PS50110"/>
    </source>
</evidence>
<feature type="domain" description="Response regulatory" evidence="3">
    <location>
        <begin position="1"/>
        <end position="115"/>
    </location>
</feature>
<organism evidence="4 5">
    <name type="scientific">Bradyrhizobium uaiense</name>
    <dbReference type="NCBI Taxonomy" id="2594946"/>
    <lineage>
        <taxon>Bacteria</taxon>
        <taxon>Pseudomonadati</taxon>
        <taxon>Pseudomonadota</taxon>
        <taxon>Alphaproteobacteria</taxon>
        <taxon>Hyphomicrobiales</taxon>
        <taxon>Nitrobacteraceae</taxon>
        <taxon>Bradyrhizobium</taxon>
    </lineage>
</organism>
<dbReference type="SUPFAM" id="SSF52172">
    <property type="entry name" value="CheY-like"/>
    <property type="match status" value="1"/>
</dbReference>
<protein>
    <submittedName>
        <fullName evidence="4">Response regulator</fullName>
    </submittedName>
</protein>
<dbReference type="GO" id="GO:0000160">
    <property type="term" value="P:phosphorelay signal transduction system"/>
    <property type="evidence" value="ECO:0007669"/>
    <property type="project" value="InterPro"/>
</dbReference>
<evidence type="ECO:0000256" key="2">
    <source>
        <dbReference type="PROSITE-ProRule" id="PRU00169"/>
    </source>
</evidence>
<dbReference type="EMBL" id="VKHP01000011">
    <property type="protein sequence ID" value="NEU95242.1"/>
    <property type="molecule type" value="Genomic_DNA"/>
</dbReference>
<proteinExistence type="predicted"/>
<keyword evidence="1 2" id="KW-0597">Phosphoprotein</keyword>
<dbReference type="Pfam" id="PF00072">
    <property type="entry name" value="Response_reg"/>
    <property type="match status" value="1"/>
</dbReference>
<accession>A0A6P1BCM3</accession>
<name>A0A6P1BCM3_9BRAD</name>